<dbReference type="InterPro" id="IPR001650">
    <property type="entry name" value="Helicase_C-like"/>
</dbReference>
<dbReference type="SUPFAM" id="SSF52540">
    <property type="entry name" value="P-loop containing nucleoside triphosphate hydrolases"/>
    <property type="match status" value="2"/>
</dbReference>
<feature type="compositionally biased region" description="Low complexity" evidence="2">
    <location>
        <begin position="106"/>
        <end position="119"/>
    </location>
</feature>
<dbReference type="GO" id="GO:0016787">
    <property type="term" value="F:hydrolase activity"/>
    <property type="evidence" value="ECO:0007669"/>
    <property type="project" value="UniProtKB-KW"/>
</dbReference>
<feature type="domain" description="Helicase C-terminal" evidence="4">
    <location>
        <begin position="557"/>
        <end position="717"/>
    </location>
</feature>
<dbReference type="PROSITE" id="PS51194">
    <property type="entry name" value="HELICASE_CTER"/>
    <property type="match status" value="1"/>
</dbReference>
<feature type="compositionally biased region" description="Polar residues" evidence="2">
    <location>
        <begin position="90"/>
        <end position="105"/>
    </location>
</feature>
<feature type="compositionally biased region" description="Polar residues" evidence="2">
    <location>
        <begin position="866"/>
        <end position="887"/>
    </location>
</feature>
<dbReference type="InterPro" id="IPR014001">
    <property type="entry name" value="Helicase_ATP-bd"/>
</dbReference>
<dbReference type="GO" id="GO:0015616">
    <property type="term" value="F:DNA translocase activity"/>
    <property type="evidence" value="ECO:0007669"/>
    <property type="project" value="TreeGrafter"/>
</dbReference>
<feature type="domain" description="Helicase ATP-binding" evidence="3">
    <location>
        <begin position="226"/>
        <end position="409"/>
    </location>
</feature>
<name>A0A7S4JE07_9STRA</name>
<accession>A0A7S4JE07</accession>
<dbReference type="InterPro" id="IPR049730">
    <property type="entry name" value="SNF2/RAD54-like_C"/>
</dbReference>
<dbReference type="Pfam" id="PF00176">
    <property type="entry name" value="SNF2-rel_dom"/>
    <property type="match status" value="1"/>
</dbReference>
<sequence>MRFLDDSSDDESISASGDHDENMTGGISRRVRSQNSDALYARRRVIVESDSDSSSESDRSSYSFADNPTSEPVNELSSENHIEIDLAGLSISNTGQQNEDTNGLDSGTSQCSSSSVSLFSDRDPEDASRSPSVGKGGQKDIHHQRESTREEEEAPSASTPGLPSIGGDDLESRDSAWTLDETAEEYFLTGKVDAIKGEVRWPELRVPRDLYDRLYDHQKVGVQWLASLHTDGIGGILGDDMGLGKTFQTLTFLGGLMVSGTIRSALVCCPVSLLRTWEKEARDILEESFGLDVSISVISSDVSKKKRTQLLQSAMNCSTKYPHLAITTYGLVTSNPYDFIRTDQNGEKMAWNYVILDEGHKIKNPSTKTTKGCHRICKHERTRRLLLTGTPVQNNLKELWTLFDWATSSKLLRKLQYFNNRFAQPIEAGRHKNASDSTISIASKANTELQELLRPHFLQRLKSVEFKDELPSKREIVVWTHLSKKQRQLYEDYVENGGNVQSILAGEINSPLVAITWLKKLCGHPLLVSWTEDDWNLLQFDDEGHKTIVRDSAKLKVLVDLLIRLRKSRHRTLVFSQSTKMLDIIEKALCQFSFARIDGSTKERERQRIVDNFNKQGSRYSVLLLSTKAAGLGLTLTGADRCIVYDPSWNPAEDSQAVDRCFRIGQTKKVTVYRFIAAGTVEERMYEKQVFKEGIKRAIMTNNGSSTERYFNKDELRRIFQLAPEGCCEILDKFRGESSKCEFDKNEAEKQNSSFILGASGKPSFLDSHRHVVGLSSHDHLYTSAISKGYGTETGQKTQSTPFAGTSLVKERRVGRAARAMQGKQLDFESAQPGAKVSVLPTNEETHSRGTEIQGAREPLAAITGNKSNMSENFGTRSTVPVQNASRNGDESKDKKELENAMGQLLDSLDEDLMKGPEKLRLHENIVRHAIHLGWL</sequence>
<gene>
    <name evidence="5" type="ORF">OAUR00152_LOCUS26161</name>
</gene>
<dbReference type="InterPro" id="IPR027417">
    <property type="entry name" value="P-loop_NTPase"/>
</dbReference>
<feature type="region of interest" description="Disordered" evidence="2">
    <location>
        <begin position="1"/>
        <end position="172"/>
    </location>
</feature>
<feature type="compositionally biased region" description="Basic and acidic residues" evidence="2">
    <location>
        <begin position="137"/>
        <end position="148"/>
    </location>
</feature>
<dbReference type="PANTHER" id="PTHR45629:SF7">
    <property type="entry name" value="DNA EXCISION REPAIR PROTEIN ERCC-6-RELATED"/>
    <property type="match status" value="1"/>
</dbReference>
<evidence type="ECO:0000259" key="3">
    <source>
        <dbReference type="PROSITE" id="PS51192"/>
    </source>
</evidence>
<proteinExistence type="predicted"/>
<evidence type="ECO:0000256" key="2">
    <source>
        <dbReference type="SAM" id="MobiDB-lite"/>
    </source>
</evidence>
<reference evidence="5" key="1">
    <citation type="submission" date="2021-01" db="EMBL/GenBank/DDBJ databases">
        <authorList>
            <person name="Corre E."/>
            <person name="Pelletier E."/>
            <person name="Niang G."/>
            <person name="Scheremetjew M."/>
            <person name="Finn R."/>
            <person name="Kale V."/>
            <person name="Holt S."/>
            <person name="Cochrane G."/>
            <person name="Meng A."/>
            <person name="Brown T."/>
            <person name="Cohen L."/>
        </authorList>
    </citation>
    <scope>NUCLEOTIDE SEQUENCE</scope>
    <source>
        <strain evidence="5">Isolate 1302-5</strain>
    </source>
</reference>
<evidence type="ECO:0000256" key="1">
    <source>
        <dbReference type="ARBA" id="ARBA00022801"/>
    </source>
</evidence>
<dbReference type="AlphaFoldDB" id="A0A7S4JE07"/>
<keyword evidence="1" id="KW-0378">Hydrolase</keyword>
<dbReference type="Pfam" id="PF00271">
    <property type="entry name" value="Helicase_C"/>
    <property type="match status" value="1"/>
</dbReference>
<dbReference type="SMART" id="SM00487">
    <property type="entry name" value="DEXDc"/>
    <property type="match status" value="1"/>
</dbReference>
<feature type="region of interest" description="Disordered" evidence="2">
    <location>
        <begin position="866"/>
        <end position="896"/>
    </location>
</feature>
<dbReference type="PANTHER" id="PTHR45629">
    <property type="entry name" value="SNF2/RAD54 FAMILY MEMBER"/>
    <property type="match status" value="1"/>
</dbReference>
<feature type="compositionally biased region" description="Polar residues" evidence="2">
    <location>
        <begin position="64"/>
        <end position="77"/>
    </location>
</feature>
<dbReference type="Gene3D" id="3.40.50.10810">
    <property type="entry name" value="Tandem AAA-ATPase domain"/>
    <property type="match status" value="1"/>
</dbReference>
<evidence type="ECO:0000313" key="5">
    <source>
        <dbReference type="EMBL" id="CAE2259851.1"/>
    </source>
</evidence>
<feature type="compositionally biased region" description="Acidic residues" evidence="2">
    <location>
        <begin position="1"/>
        <end position="12"/>
    </location>
</feature>
<dbReference type="SMART" id="SM00490">
    <property type="entry name" value="HELICc"/>
    <property type="match status" value="1"/>
</dbReference>
<organism evidence="5">
    <name type="scientific">Odontella aurita</name>
    <dbReference type="NCBI Taxonomy" id="265563"/>
    <lineage>
        <taxon>Eukaryota</taxon>
        <taxon>Sar</taxon>
        <taxon>Stramenopiles</taxon>
        <taxon>Ochrophyta</taxon>
        <taxon>Bacillariophyta</taxon>
        <taxon>Mediophyceae</taxon>
        <taxon>Biddulphiophycidae</taxon>
        <taxon>Eupodiscales</taxon>
        <taxon>Odontellaceae</taxon>
        <taxon>Odontella</taxon>
    </lineage>
</organism>
<evidence type="ECO:0000259" key="4">
    <source>
        <dbReference type="PROSITE" id="PS51194"/>
    </source>
</evidence>
<dbReference type="InterPro" id="IPR050496">
    <property type="entry name" value="SNF2_RAD54_helicase_repair"/>
</dbReference>
<dbReference type="InterPro" id="IPR038718">
    <property type="entry name" value="SNF2-like_sf"/>
</dbReference>
<dbReference type="PROSITE" id="PS51192">
    <property type="entry name" value="HELICASE_ATP_BIND_1"/>
    <property type="match status" value="1"/>
</dbReference>
<dbReference type="GO" id="GO:0005524">
    <property type="term" value="F:ATP binding"/>
    <property type="evidence" value="ECO:0007669"/>
    <property type="project" value="InterPro"/>
</dbReference>
<protein>
    <submittedName>
        <fullName evidence="5">Uncharacterized protein</fullName>
    </submittedName>
</protein>
<dbReference type="CDD" id="cd18793">
    <property type="entry name" value="SF2_C_SNF"/>
    <property type="match status" value="1"/>
</dbReference>
<dbReference type="Gene3D" id="3.40.50.300">
    <property type="entry name" value="P-loop containing nucleotide triphosphate hydrolases"/>
    <property type="match status" value="1"/>
</dbReference>
<dbReference type="EMBL" id="HBKQ01037884">
    <property type="protein sequence ID" value="CAE2259851.1"/>
    <property type="molecule type" value="Transcribed_RNA"/>
</dbReference>
<dbReference type="InterPro" id="IPR000330">
    <property type="entry name" value="SNF2_N"/>
</dbReference>